<name>A0AAP0NI82_LIQFO</name>
<dbReference type="Proteomes" id="UP001415857">
    <property type="component" value="Unassembled WGS sequence"/>
</dbReference>
<sequence>MVLWHLPSAGVFKINVHSTFFAEHHCVGLGMMVRDCEGQAIAARSKKIFGLFSPVVVEAMAFQFALGIAYDLGLHSVEMEGDSVEVVNALLSNEALFSPFGLIIKDIQSDASQFFDVVSFSHIRHEGNELAHGFARHTKNVEDFTLNAHQTGEEMLETRDFEMGILGSVRFAGNETLETLKFSRVKTLEGYNPES</sequence>
<dbReference type="CDD" id="cd06222">
    <property type="entry name" value="RNase_H_like"/>
    <property type="match status" value="1"/>
</dbReference>
<keyword evidence="3" id="KW-1185">Reference proteome</keyword>
<dbReference type="EMBL" id="JBBPBK010000013">
    <property type="protein sequence ID" value="KAK9272452.1"/>
    <property type="molecule type" value="Genomic_DNA"/>
</dbReference>
<evidence type="ECO:0000313" key="2">
    <source>
        <dbReference type="EMBL" id="KAK9272452.1"/>
    </source>
</evidence>
<protein>
    <recommendedName>
        <fullName evidence="1">RNase H type-1 domain-containing protein</fullName>
    </recommendedName>
</protein>
<evidence type="ECO:0000313" key="3">
    <source>
        <dbReference type="Proteomes" id="UP001415857"/>
    </source>
</evidence>
<accession>A0AAP0NI82</accession>
<dbReference type="InterPro" id="IPR002156">
    <property type="entry name" value="RNaseH_domain"/>
</dbReference>
<dbReference type="PANTHER" id="PTHR47074">
    <property type="entry name" value="BNAC02G40300D PROTEIN"/>
    <property type="match status" value="1"/>
</dbReference>
<dbReference type="InterPro" id="IPR052929">
    <property type="entry name" value="RNase_H-like_EbsB-rel"/>
</dbReference>
<gene>
    <name evidence="2" type="ORF">L1049_002825</name>
</gene>
<proteinExistence type="predicted"/>
<dbReference type="SUPFAM" id="SSF53098">
    <property type="entry name" value="Ribonuclease H-like"/>
    <property type="match status" value="1"/>
</dbReference>
<organism evidence="2 3">
    <name type="scientific">Liquidambar formosana</name>
    <name type="common">Formosan gum</name>
    <dbReference type="NCBI Taxonomy" id="63359"/>
    <lineage>
        <taxon>Eukaryota</taxon>
        <taxon>Viridiplantae</taxon>
        <taxon>Streptophyta</taxon>
        <taxon>Embryophyta</taxon>
        <taxon>Tracheophyta</taxon>
        <taxon>Spermatophyta</taxon>
        <taxon>Magnoliopsida</taxon>
        <taxon>eudicotyledons</taxon>
        <taxon>Gunneridae</taxon>
        <taxon>Pentapetalae</taxon>
        <taxon>Saxifragales</taxon>
        <taxon>Altingiaceae</taxon>
        <taxon>Liquidambar</taxon>
    </lineage>
</organism>
<comment type="caution">
    <text evidence="2">The sequence shown here is derived from an EMBL/GenBank/DDBJ whole genome shotgun (WGS) entry which is preliminary data.</text>
</comment>
<dbReference type="InterPro" id="IPR044730">
    <property type="entry name" value="RNase_H-like_dom_plant"/>
</dbReference>
<dbReference type="InterPro" id="IPR036397">
    <property type="entry name" value="RNaseH_sf"/>
</dbReference>
<dbReference type="Pfam" id="PF13456">
    <property type="entry name" value="RVT_3"/>
    <property type="match status" value="1"/>
</dbReference>
<evidence type="ECO:0000259" key="1">
    <source>
        <dbReference type="Pfam" id="PF13456"/>
    </source>
</evidence>
<dbReference type="GO" id="GO:0003676">
    <property type="term" value="F:nucleic acid binding"/>
    <property type="evidence" value="ECO:0007669"/>
    <property type="project" value="InterPro"/>
</dbReference>
<dbReference type="InterPro" id="IPR012337">
    <property type="entry name" value="RNaseH-like_sf"/>
</dbReference>
<dbReference type="GO" id="GO:0004523">
    <property type="term" value="F:RNA-DNA hybrid ribonuclease activity"/>
    <property type="evidence" value="ECO:0007669"/>
    <property type="project" value="InterPro"/>
</dbReference>
<dbReference type="AlphaFoldDB" id="A0AAP0NI82"/>
<dbReference type="PANTHER" id="PTHR47074:SF48">
    <property type="entry name" value="POLYNUCLEOTIDYL TRANSFERASE, RIBONUCLEASE H-LIKE SUPERFAMILY PROTEIN"/>
    <property type="match status" value="1"/>
</dbReference>
<dbReference type="Gene3D" id="3.30.420.10">
    <property type="entry name" value="Ribonuclease H-like superfamily/Ribonuclease H"/>
    <property type="match status" value="1"/>
</dbReference>
<feature type="domain" description="RNase H type-1" evidence="1">
    <location>
        <begin position="28"/>
        <end position="137"/>
    </location>
</feature>
<reference evidence="2 3" key="1">
    <citation type="journal article" date="2024" name="Plant J.">
        <title>Genome sequences and population genomics reveal climatic adaptation and genomic divergence between two closely related sweetgum species.</title>
        <authorList>
            <person name="Xu W.Q."/>
            <person name="Ren C.Q."/>
            <person name="Zhang X.Y."/>
            <person name="Comes H.P."/>
            <person name="Liu X.H."/>
            <person name="Li Y.G."/>
            <person name="Kettle C.J."/>
            <person name="Jalonen R."/>
            <person name="Gaisberger H."/>
            <person name="Ma Y.Z."/>
            <person name="Qiu Y.X."/>
        </authorList>
    </citation>
    <scope>NUCLEOTIDE SEQUENCE [LARGE SCALE GENOMIC DNA]</scope>
    <source>
        <strain evidence="2">Hangzhou</strain>
    </source>
</reference>